<organism evidence="1 2">
    <name type="scientific">Thalassotalea piscium</name>
    <dbReference type="NCBI Taxonomy" id="1230533"/>
    <lineage>
        <taxon>Bacteria</taxon>
        <taxon>Pseudomonadati</taxon>
        <taxon>Pseudomonadota</taxon>
        <taxon>Gammaproteobacteria</taxon>
        <taxon>Alteromonadales</taxon>
        <taxon>Colwelliaceae</taxon>
        <taxon>Thalassotalea</taxon>
    </lineage>
</organism>
<name>A0A7X0TUZ3_9GAMM</name>
<sequence length="80" mass="9058">MSAAKELAAKAVENIEPLLQDMFSGGYQYNEVSLGVLLDGQREIQVQLKVTAIETNFIETDYSDWDDSFKSLDQELKRGR</sequence>
<dbReference type="RefSeq" id="WP_184426235.1">
    <property type="nucleotide sequence ID" value="NZ_BAABLB010000034.1"/>
</dbReference>
<protein>
    <submittedName>
        <fullName evidence="1">Uncharacterized protein</fullName>
    </submittedName>
</protein>
<evidence type="ECO:0000313" key="1">
    <source>
        <dbReference type="EMBL" id="MBB6544801.1"/>
    </source>
</evidence>
<gene>
    <name evidence="1" type="ORF">HNQ55_003334</name>
</gene>
<comment type="caution">
    <text evidence="1">The sequence shown here is derived from an EMBL/GenBank/DDBJ whole genome shotgun (WGS) entry which is preliminary data.</text>
</comment>
<accession>A0A7X0TUZ3</accession>
<dbReference type="EMBL" id="JACHHU010000036">
    <property type="protein sequence ID" value="MBB6544801.1"/>
    <property type="molecule type" value="Genomic_DNA"/>
</dbReference>
<keyword evidence="2" id="KW-1185">Reference proteome</keyword>
<reference evidence="1 2" key="1">
    <citation type="submission" date="2020-08" db="EMBL/GenBank/DDBJ databases">
        <title>Genomic Encyclopedia of Type Strains, Phase IV (KMG-IV): sequencing the most valuable type-strain genomes for metagenomic binning, comparative biology and taxonomic classification.</title>
        <authorList>
            <person name="Goeker M."/>
        </authorList>
    </citation>
    <scope>NUCLEOTIDE SEQUENCE [LARGE SCALE GENOMIC DNA]</scope>
    <source>
        <strain evidence="1 2">DSM 26287</strain>
    </source>
</reference>
<dbReference type="AlphaFoldDB" id="A0A7X0TUZ3"/>
<evidence type="ECO:0000313" key="2">
    <source>
        <dbReference type="Proteomes" id="UP000537141"/>
    </source>
</evidence>
<proteinExistence type="predicted"/>
<dbReference type="Proteomes" id="UP000537141">
    <property type="component" value="Unassembled WGS sequence"/>
</dbReference>